<evidence type="ECO:0000313" key="11">
    <source>
        <dbReference type="EMBL" id="UWP97009.1"/>
    </source>
</evidence>
<keyword evidence="7 9" id="KW-0472">Membrane</keyword>
<evidence type="ECO:0000256" key="3">
    <source>
        <dbReference type="ARBA" id="ARBA00022475"/>
    </source>
</evidence>
<keyword evidence="3" id="KW-1003">Cell membrane</keyword>
<keyword evidence="5 9" id="KW-0812">Transmembrane</keyword>
<protein>
    <submittedName>
        <fullName evidence="11">Sugar transferase</fullName>
    </submittedName>
</protein>
<dbReference type="GO" id="GO:0000271">
    <property type="term" value="P:polysaccharide biosynthetic process"/>
    <property type="evidence" value="ECO:0007669"/>
    <property type="project" value="UniProtKB-KW"/>
</dbReference>
<keyword evidence="8" id="KW-0270">Exopolysaccharide synthesis</keyword>
<dbReference type="AlphaFoldDB" id="A0A9Q9M0Z1"/>
<evidence type="ECO:0000256" key="6">
    <source>
        <dbReference type="ARBA" id="ARBA00022989"/>
    </source>
</evidence>
<evidence type="ECO:0000256" key="7">
    <source>
        <dbReference type="ARBA" id="ARBA00023136"/>
    </source>
</evidence>
<evidence type="ECO:0000259" key="10">
    <source>
        <dbReference type="Pfam" id="PF02397"/>
    </source>
</evidence>
<evidence type="ECO:0000256" key="2">
    <source>
        <dbReference type="ARBA" id="ARBA00006464"/>
    </source>
</evidence>
<evidence type="ECO:0000256" key="1">
    <source>
        <dbReference type="ARBA" id="ARBA00004236"/>
    </source>
</evidence>
<feature type="transmembrane region" description="Helical" evidence="9">
    <location>
        <begin position="12"/>
        <end position="36"/>
    </location>
</feature>
<dbReference type="PANTHER" id="PTHR30576">
    <property type="entry name" value="COLANIC BIOSYNTHESIS UDP-GLUCOSE LIPID CARRIER TRANSFERASE"/>
    <property type="match status" value="1"/>
</dbReference>
<organism evidence="11 12">
    <name type="scientific">Aliiroseovarius crassostreae</name>
    <dbReference type="NCBI Taxonomy" id="154981"/>
    <lineage>
        <taxon>Bacteria</taxon>
        <taxon>Pseudomonadati</taxon>
        <taxon>Pseudomonadota</taxon>
        <taxon>Alphaproteobacteria</taxon>
        <taxon>Rhodobacterales</taxon>
        <taxon>Paracoccaceae</taxon>
        <taxon>Aliiroseovarius</taxon>
    </lineage>
</organism>
<evidence type="ECO:0000256" key="9">
    <source>
        <dbReference type="SAM" id="Phobius"/>
    </source>
</evidence>
<dbReference type="GO" id="GO:0005886">
    <property type="term" value="C:plasma membrane"/>
    <property type="evidence" value="ECO:0007669"/>
    <property type="project" value="UniProtKB-SubCell"/>
</dbReference>
<feature type="domain" description="Bacterial sugar transferase" evidence="10">
    <location>
        <begin position="10"/>
        <end position="201"/>
    </location>
</feature>
<dbReference type="PANTHER" id="PTHR30576:SF4">
    <property type="entry name" value="UNDECAPRENYL-PHOSPHATE GALACTOSE PHOSPHOTRANSFERASE"/>
    <property type="match status" value="1"/>
</dbReference>
<dbReference type="RefSeq" id="WP_173486371.1">
    <property type="nucleotide sequence ID" value="NZ_CP080772.1"/>
</dbReference>
<evidence type="ECO:0000313" key="12">
    <source>
        <dbReference type="Proteomes" id="UP001057991"/>
    </source>
</evidence>
<gene>
    <name evidence="11" type="ORF">K3X48_13595</name>
</gene>
<dbReference type="GO" id="GO:0016780">
    <property type="term" value="F:phosphotransferase activity, for other substituted phosphate groups"/>
    <property type="evidence" value="ECO:0007669"/>
    <property type="project" value="TreeGrafter"/>
</dbReference>
<dbReference type="Proteomes" id="UP001057991">
    <property type="component" value="Chromosome"/>
</dbReference>
<keyword evidence="4 11" id="KW-0808">Transferase</keyword>
<dbReference type="InterPro" id="IPR003362">
    <property type="entry name" value="Bact_transf"/>
</dbReference>
<proteinExistence type="inferred from homology"/>
<evidence type="ECO:0000256" key="5">
    <source>
        <dbReference type="ARBA" id="ARBA00022692"/>
    </source>
</evidence>
<evidence type="ECO:0000256" key="8">
    <source>
        <dbReference type="ARBA" id="ARBA00023169"/>
    </source>
</evidence>
<accession>A0A9Q9M0Z1</accession>
<evidence type="ECO:0000256" key="4">
    <source>
        <dbReference type="ARBA" id="ARBA00022679"/>
    </source>
</evidence>
<reference evidence="11" key="1">
    <citation type="submission" date="2021-08" db="EMBL/GenBank/DDBJ databases">
        <authorList>
            <person name="Nwanade C."/>
            <person name="Wang M."/>
            <person name="Masoudi A."/>
            <person name="Yu Z."/>
            <person name="Liu J."/>
        </authorList>
    </citation>
    <scope>NUCLEOTIDE SEQUENCE</scope>
    <source>
        <strain evidence="11">S056</strain>
    </source>
</reference>
<comment type="similarity">
    <text evidence="2">Belongs to the bacterial sugar transferase family.</text>
</comment>
<name>A0A9Q9M0Z1_9RHOB</name>
<keyword evidence="6 9" id="KW-1133">Transmembrane helix</keyword>
<dbReference type="EMBL" id="CP080776">
    <property type="protein sequence ID" value="UWP97009.1"/>
    <property type="molecule type" value="Genomic_DNA"/>
</dbReference>
<dbReference type="Pfam" id="PF02397">
    <property type="entry name" value="Bac_transf"/>
    <property type="match status" value="1"/>
</dbReference>
<sequence>MLKPYRAIGKRGFDILLALFLLPVLAPIIALFILLIRRDGGPGLYSQERIGLKGQRFRCWKLRTMVQDAEQRLEELCALDTGIAREWREKQKLENDPRITPIGHFLRATSLDELPQIFNVLLGDMSFVGPRPFMASQEPLYREAGGTAYFSLRPGITGPWQVAARGQSDFLDRIHFDQNYLEQHSLGYDLKLMLQTVGVVVQRTGH</sequence>
<comment type="subcellular location">
    <subcellularLocation>
        <location evidence="1">Cell membrane</location>
    </subcellularLocation>
</comment>
<dbReference type="GeneID" id="75104380"/>